<dbReference type="Proteomes" id="UP000094224">
    <property type="component" value="Unassembled WGS sequence"/>
</dbReference>
<dbReference type="OrthoDB" id="63962at2"/>
<proteinExistence type="predicted"/>
<sequence>MADTARPDHLPNRRPDRKPPHPSWLPRQRAGITPQMIGRYPDFDVLATADTWDEATRNVVLARLEPPGPLRFFTAAEEPGLRAFCDTVLAQDVEPRVPVAESVDSKLADGRLDGYQYADMPDDRDTFRMVLRGLDETATRDYGKDCFAAAEPETREAIIEDFAHGSLTGATWDNLNVKRAWSVCMRMVLSGFYSHPWAWNEIGFGGPAYPRGFMRLGGATGPAAAREPFETPGATDEDPVRVVQSGEL</sequence>
<keyword evidence="3" id="KW-1185">Reference proteome</keyword>
<comment type="caution">
    <text evidence="2">The sequence shown here is derived from an EMBL/GenBank/DDBJ whole genome shotgun (WGS) entry which is preliminary data.</text>
</comment>
<dbReference type="AlphaFoldDB" id="A0A1E3SWU2"/>
<reference evidence="3" key="1">
    <citation type="submission" date="2016-09" db="EMBL/GenBank/DDBJ databases">
        <authorList>
            <person name="Greninger A.L."/>
            <person name="Jerome K.R."/>
            <person name="Mcnair B."/>
            <person name="Wallis C."/>
            <person name="Fang F."/>
        </authorList>
    </citation>
    <scope>NUCLEOTIDE SEQUENCE [LARGE SCALE GENOMIC DNA]</scope>
    <source>
        <strain evidence="3">BC1_M4</strain>
    </source>
</reference>
<dbReference type="Pfam" id="PF13618">
    <property type="entry name" value="Gluconate_2-dh3"/>
    <property type="match status" value="1"/>
</dbReference>
<dbReference type="EMBL" id="MIHC01000016">
    <property type="protein sequence ID" value="ODR06617.1"/>
    <property type="molecule type" value="Genomic_DNA"/>
</dbReference>
<dbReference type="InterPro" id="IPR027056">
    <property type="entry name" value="Gluconate_2DH_su3"/>
</dbReference>
<organism evidence="2 3">
    <name type="scientific">Mycobacterium sherrisii</name>
    <dbReference type="NCBI Taxonomy" id="243061"/>
    <lineage>
        <taxon>Bacteria</taxon>
        <taxon>Bacillati</taxon>
        <taxon>Actinomycetota</taxon>
        <taxon>Actinomycetes</taxon>
        <taxon>Mycobacteriales</taxon>
        <taxon>Mycobacteriaceae</taxon>
        <taxon>Mycobacterium</taxon>
        <taxon>Mycobacterium simiae complex</taxon>
    </lineage>
</organism>
<feature type="region of interest" description="Disordered" evidence="1">
    <location>
        <begin position="221"/>
        <end position="248"/>
    </location>
</feature>
<evidence type="ECO:0000313" key="2">
    <source>
        <dbReference type="EMBL" id="ODR06617.1"/>
    </source>
</evidence>
<feature type="compositionally biased region" description="Basic and acidic residues" evidence="1">
    <location>
        <begin position="1"/>
        <end position="19"/>
    </location>
</feature>
<protein>
    <recommendedName>
        <fullName evidence="4">Gluconate 2-dehydrogenase</fullName>
    </recommendedName>
</protein>
<dbReference type="STRING" id="243061.AWC25_23010"/>
<accession>A0A1E3SWU2</accession>
<name>A0A1E3SWU2_9MYCO</name>
<evidence type="ECO:0000256" key="1">
    <source>
        <dbReference type="SAM" id="MobiDB-lite"/>
    </source>
</evidence>
<gene>
    <name evidence="2" type="ORF">BHQ21_11090</name>
</gene>
<evidence type="ECO:0000313" key="3">
    <source>
        <dbReference type="Proteomes" id="UP000094224"/>
    </source>
</evidence>
<dbReference type="RefSeq" id="WP_069400346.1">
    <property type="nucleotide sequence ID" value="NZ_JACKTB010000097.1"/>
</dbReference>
<evidence type="ECO:0008006" key="4">
    <source>
        <dbReference type="Google" id="ProtNLM"/>
    </source>
</evidence>
<feature type="region of interest" description="Disordered" evidence="1">
    <location>
        <begin position="1"/>
        <end position="30"/>
    </location>
</feature>